<dbReference type="PANTHER" id="PTHR23423">
    <property type="entry name" value="ORGANIC SOLUTE TRANSPORTER-RELATED"/>
    <property type="match status" value="1"/>
</dbReference>
<dbReference type="SMART" id="SM01417">
    <property type="entry name" value="Solute_trans_a"/>
    <property type="match status" value="1"/>
</dbReference>
<keyword evidence="7" id="KW-1185">Reference proteome</keyword>
<protein>
    <submittedName>
        <fullName evidence="6">Uncharacterized protein</fullName>
    </submittedName>
</protein>
<feature type="transmembrane region" description="Helical" evidence="5">
    <location>
        <begin position="68"/>
        <end position="88"/>
    </location>
</feature>
<sequence length="309" mass="35485">MNNSVGEFSNGETINCKSYLPPLEFYYSEYTLSLMLSLIVGCIVWLWTTFVFIQVTRRIKKHTEKNQVMVLIIANTVYLIVVTFNVVALLLPHVAVVCDIVPFLAFCWCILVFFRYLKQSVGGDSVIIALYETKALDAPKVCPCFRFILDRKKQLAAIRFGILQFPIYNSVMASVQLMLFTFDKNLFYDAFYYVLPFVIASIVFYAVSSVSFIKTVAPLYPDNPIFKRFFLLQLVLLITKPQIIVLELVYNLITFECTIAGEPKVYFNMLKQMIILIEVGFVTLVSYKFYTTEQPAREKSGVQNVGFET</sequence>
<evidence type="ECO:0000313" key="7">
    <source>
        <dbReference type="Proteomes" id="UP000075880"/>
    </source>
</evidence>
<evidence type="ECO:0000256" key="4">
    <source>
        <dbReference type="ARBA" id="ARBA00023136"/>
    </source>
</evidence>
<dbReference type="Pfam" id="PF03619">
    <property type="entry name" value="Solute_trans_a"/>
    <property type="match status" value="1"/>
</dbReference>
<feature type="transmembrane region" description="Helical" evidence="5">
    <location>
        <begin position="273"/>
        <end position="290"/>
    </location>
</feature>
<dbReference type="InterPro" id="IPR005178">
    <property type="entry name" value="Ostalpha/TMEM184C"/>
</dbReference>
<evidence type="ECO:0000256" key="2">
    <source>
        <dbReference type="ARBA" id="ARBA00022692"/>
    </source>
</evidence>
<accession>A0AAG5CXY7</accession>
<feature type="transmembrane region" description="Helical" evidence="5">
    <location>
        <begin position="229"/>
        <end position="253"/>
    </location>
</feature>
<feature type="transmembrane region" description="Helical" evidence="5">
    <location>
        <begin position="94"/>
        <end position="114"/>
    </location>
</feature>
<dbReference type="AlphaFoldDB" id="A0AAG5CXY7"/>
<proteinExistence type="predicted"/>
<evidence type="ECO:0000256" key="3">
    <source>
        <dbReference type="ARBA" id="ARBA00022989"/>
    </source>
</evidence>
<evidence type="ECO:0000256" key="5">
    <source>
        <dbReference type="SAM" id="Phobius"/>
    </source>
</evidence>
<feature type="transmembrane region" description="Helical" evidence="5">
    <location>
        <begin position="191"/>
        <end position="217"/>
    </location>
</feature>
<feature type="transmembrane region" description="Helical" evidence="5">
    <location>
        <begin position="156"/>
        <end position="179"/>
    </location>
</feature>
<keyword evidence="3 5" id="KW-1133">Transmembrane helix</keyword>
<reference evidence="6" key="1">
    <citation type="submission" date="2024-04" db="UniProtKB">
        <authorList>
            <consortium name="EnsemblMetazoa"/>
        </authorList>
    </citation>
    <scope>IDENTIFICATION</scope>
    <source>
        <strain evidence="6">EBRO</strain>
    </source>
</reference>
<dbReference type="GO" id="GO:0016020">
    <property type="term" value="C:membrane"/>
    <property type="evidence" value="ECO:0007669"/>
    <property type="project" value="UniProtKB-SubCell"/>
</dbReference>
<comment type="subcellular location">
    <subcellularLocation>
        <location evidence="1">Membrane</location>
        <topology evidence="1">Multi-pass membrane protein</topology>
    </subcellularLocation>
</comment>
<dbReference type="EnsemblMetazoa" id="ENSAATROPT003909">
    <property type="protein sequence ID" value="ENSAATROPP003752"/>
    <property type="gene ID" value="ENSAATROPG003093"/>
</dbReference>
<keyword evidence="4 5" id="KW-0472">Membrane</keyword>
<name>A0AAG5CXY7_ANOAO</name>
<evidence type="ECO:0000256" key="1">
    <source>
        <dbReference type="ARBA" id="ARBA00004141"/>
    </source>
</evidence>
<evidence type="ECO:0000313" key="6">
    <source>
        <dbReference type="EnsemblMetazoa" id="ENSAATROPP003752"/>
    </source>
</evidence>
<feature type="transmembrane region" description="Helical" evidence="5">
    <location>
        <begin position="30"/>
        <end position="56"/>
    </location>
</feature>
<dbReference type="Proteomes" id="UP000075880">
    <property type="component" value="Unassembled WGS sequence"/>
</dbReference>
<organism evidence="6 7">
    <name type="scientific">Anopheles atroparvus</name>
    <name type="common">European mosquito</name>
    <dbReference type="NCBI Taxonomy" id="41427"/>
    <lineage>
        <taxon>Eukaryota</taxon>
        <taxon>Metazoa</taxon>
        <taxon>Ecdysozoa</taxon>
        <taxon>Arthropoda</taxon>
        <taxon>Hexapoda</taxon>
        <taxon>Insecta</taxon>
        <taxon>Pterygota</taxon>
        <taxon>Neoptera</taxon>
        <taxon>Endopterygota</taxon>
        <taxon>Diptera</taxon>
        <taxon>Nematocera</taxon>
        <taxon>Culicoidea</taxon>
        <taxon>Culicidae</taxon>
        <taxon>Anophelinae</taxon>
        <taxon>Anopheles</taxon>
    </lineage>
</organism>
<keyword evidence="2 5" id="KW-0812">Transmembrane</keyword>